<keyword evidence="2" id="KW-1185">Reference proteome</keyword>
<dbReference type="AlphaFoldDB" id="A0A0M0LK82"/>
<dbReference type="OrthoDB" id="2967968at2"/>
<name>A0A0M0LK82_9BACL</name>
<proteinExistence type="predicted"/>
<dbReference type="STRING" id="263475.AMD00_02165"/>
<accession>A0A0M0LK82</accession>
<dbReference type="Proteomes" id="UP000036867">
    <property type="component" value="Unassembled WGS sequence"/>
</dbReference>
<dbReference type="RefSeq" id="WP_053415457.1">
    <property type="nucleotide sequence ID" value="NZ_LILB01000001.1"/>
</dbReference>
<organism evidence="1 2">
    <name type="scientific">Viridibacillus arvi</name>
    <dbReference type="NCBI Taxonomy" id="263475"/>
    <lineage>
        <taxon>Bacteria</taxon>
        <taxon>Bacillati</taxon>
        <taxon>Bacillota</taxon>
        <taxon>Bacilli</taxon>
        <taxon>Bacillales</taxon>
        <taxon>Caryophanaceae</taxon>
        <taxon>Viridibacillus</taxon>
    </lineage>
</organism>
<dbReference type="EMBL" id="LILB01000001">
    <property type="protein sequence ID" value="KOO51322.1"/>
    <property type="molecule type" value="Genomic_DNA"/>
</dbReference>
<reference evidence="2" key="1">
    <citation type="submission" date="2015-08" db="EMBL/GenBank/DDBJ databases">
        <title>Fjat-10028 dsm 16317.</title>
        <authorList>
            <person name="Liu B."/>
            <person name="Wang J."/>
            <person name="Zhu Y."/>
            <person name="Liu G."/>
            <person name="Chen Q."/>
            <person name="Chen Z."/>
            <person name="Lan J."/>
            <person name="Che J."/>
            <person name="Ge C."/>
            <person name="Shi H."/>
            <person name="Pan Z."/>
            <person name="Liu X."/>
        </authorList>
    </citation>
    <scope>NUCLEOTIDE SEQUENCE [LARGE SCALE GENOMIC DNA]</scope>
    <source>
        <strain evidence="2">DSM 16317</strain>
    </source>
</reference>
<sequence>MQKKTRINVWVCVAILFLIGVNWFYPYSFLSVQKALSFDADNIVVEAYTEELNDFAKNYEFSPEFNLTTERTQYILQMYEQEWLISKKPVKLKMNDLEAIIMEVKETREILLELAFRETYSHETKDYLKASIKSCLDLEERIRYLQNSQNNSRSILTRQFRNIQGEFISNFDLYTSFYQSYKSYLLEK</sequence>
<gene>
    <name evidence="1" type="ORF">AMD00_02165</name>
</gene>
<protein>
    <submittedName>
        <fullName evidence="1">Uncharacterized protein</fullName>
    </submittedName>
</protein>
<comment type="caution">
    <text evidence="1">The sequence shown here is derived from an EMBL/GenBank/DDBJ whole genome shotgun (WGS) entry which is preliminary data.</text>
</comment>
<dbReference type="GeneID" id="301134921"/>
<evidence type="ECO:0000313" key="1">
    <source>
        <dbReference type="EMBL" id="KOO51322.1"/>
    </source>
</evidence>
<evidence type="ECO:0000313" key="2">
    <source>
        <dbReference type="Proteomes" id="UP000036867"/>
    </source>
</evidence>